<dbReference type="AlphaFoldDB" id="A0A086AXG4"/>
<evidence type="ECO:0000313" key="4">
    <source>
        <dbReference type="Proteomes" id="UP000028709"/>
    </source>
</evidence>
<dbReference type="Gene3D" id="3.40.50.1110">
    <property type="entry name" value="SGNH hydrolase"/>
    <property type="match status" value="1"/>
</dbReference>
<evidence type="ECO:0000259" key="2">
    <source>
        <dbReference type="Pfam" id="PF03629"/>
    </source>
</evidence>
<evidence type="ECO:0000313" key="3">
    <source>
        <dbReference type="EMBL" id="KFF21378.1"/>
    </source>
</evidence>
<dbReference type="SUPFAM" id="SSF52266">
    <property type="entry name" value="SGNH hydrolase"/>
    <property type="match status" value="1"/>
</dbReference>
<dbReference type="OrthoDB" id="6315383at2"/>
<dbReference type="GO" id="GO:0016788">
    <property type="term" value="F:hydrolase activity, acting on ester bonds"/>
    <property type="evidence" value="ECO:0007669"/>
    <property type="project" value="UniProtKB-ARBA"/>
</dbReference>
<gene>
    <name evidence="3" type="ORF">IQ37_15170</name>
</gene>
<dbReference type="Proteomes" id="UP000028709">
    <property type="component" value="Unassembled WGS sequence"/>
</dbReference>
<proteinExistence type="predicted"/>
<organism evidence="3 4">
    <name type="scientific">Chryseobacterium piperi</name>
    <dbReference type="NCBI Taxonomy" id="558152"/>
    <lineage>
        <taxon>Bacteria</taxon>
        <taxon>Pseudomonadati</taxon>
        <taxon>Bacteroidota</taxon>
        <taxon>Flavobacteriia</taxon>
        <taxon>Flavobacteriales</taxon>
        <taxon>Weeksellaceae</taxon>
        <taxon>Chryseobacterium group</taxon>
        <taxon>Chryseobacterium</taxon>
    </lineage>
</organism>
<protein>
    <recommendedName>
        <fullName evidence="2">Sialate O-acetylesterase domain-containing protein</fullName>
    </recommendedName>
</protein>
<dbReference type="InterPro" id="IPR005181">
    <property type="entry name" value="SASA"/>
</dbReference>
<accession>A0A086AXG4</accession>
<sequence length="625" mass="69414">MTIQDILALIGIKLPDNRQKRITAKDIRDSFQLIGSKVEAVSSGYKDYLKIANTPPTSGWAKGLYKLLEIGDYINLTPAVDNNGNPTTIKGESGKINEAYFNGSVWTKSEIQLPKSENKIDTWLPISYTSGKQVIRSQDNAIYEASQNVTSSDVPGISPLWIKKVGVNVSPTFNATSTTEAQSGEQIAKRYDKTLAVLKYFISGQDVLEKVYKASDTDKNIFGVGSDTTGQLLKNNTISPDNSAAYFSWKNIPLNSSTKKITKIELKVVRFGGNIGANLLGIKDDGAIDVLVGAMGTPSGQLDTYTFDVSSYKYVSYSYFIYASFPATNNNEIKFFSTEEKGAAAAENAVINYINNEIYKIGTTSFNCRISIEGQSNAYGYGTTNDLLTQSPFSSVSFDWLKAFSRVFIWNPNTNSYENLKLKTNNTGYFQPSEIDWFGVEIGIALTWLQTHKFGNLYIDKHCENGQAIAYFQKGSSFYTSRLLPRKSAANQWLKDRNISVNDIAFVWIQGESDMNNSQAYYLGALKKLISDRMEDKLIKVSTNIILAQVNPQNKMYSANVATAKDEYIAFNKQAKIITYPNLTWDGVHLTAAGQVDLGLQAGYSCLETDKYLIGDIDDKKNWNI</sequence>
<dbReference type="STRING" id="558152.IQ37_15170"/>
<reference evidence="3 4" key="1">
    <citation type="submission" date="2014-07" db="EMBL/GenBank/DDBJ databases">
        <title>Genome of Chryseobacterium piperi CTM.</title>
        <authorList>
            <person name="Pipes S.E."/>
            <person name="Stropko S.J."/>
            <person name="Newman J.D."/>
        </authorList>
    </citation>
    <scope>NUCLEOTIDE SEQUENCE [LARGE SCALE GENOMIC DNA]</scope>
    <source>
        <strain evidence="3 4">CTM</strain>
    </source>
</reference>
<dbReference type="Pfam" id="PF03629">
    <property type="entry name" value="SASA"/>
    <property type="match status" value="1"/>
</dbReference>
<name>A0A086AXG4_9FLAO</name>
<dbReference type="InterPro" id="IPR036514">
    <property type="entry name" value="SGNH_hydro_sf"/>
</dbReference>
<dbReference type="KEGG" id="cpip:CJF12_10635"/>
<keyword evidence="4" id="KW-1185">Reference proteome</keyword>
<evidence type="ECO:0000256" key="1">
    <source>
        <dbReference type="ARBA" id="ARBA00022801"/>
    </source>
</evidence>
<dbReference type="RefSeq" id="WP_034686453.1">
    <property type="nucleotide sequence ID" value="NZ_CP023049.2"/>
</dbReference>
<feature type="domain" description="Sialate O-acetylesterase" evidence="2">
    <location>
        <begin position="373"/>
        <end position="601"/>
    </location>
</feature>
<dbReference type="EMBL" id="JPRJ01000034">
    <property type="protein sequence ID" value="KFF21378.1"/>
    <property type="molecule type" value="Genomic_DNA"/>
</dbReference>
<keyword evidence="1" id="KW-0378">Hydrolase</keyword>
<comment type="caution">
    <text evidence="3">The sequence shown here is derived from an EMBL/GenBank/DDBJ whole genome shotgun (WGS) entry which is preliminary data.</text>
</comment>